<comment type="caution">
    <text evidence="1">The sequence shown here is derived from an EMBL/GenBank/DDBJ whole genome shotgun (WGS) entry which is preliminary data.</text>
</comment>
<reference evidence="2" key="1">
    <citation type="journal article" date="2019" name="Int. J. Syst. Evol. Microbiol.">
        <title>The Global Catalogue of Microorganisms (GCM) 10K type strain sequencing project: providing services to taxonomists for standard genome sequencing and annotation.</title>
        <authorList>
            <consortium name="The Broad Institute Genomics Platform"/>
            <consortium name="The Broad Institute Genome Sequencing Center for Infectious Disease"/>
            <person name="Wu L."/>
            <person name="Ma J."/>
        </authorList>
    </citation>
    <scope>NUCLEOTIDE SEQUENCE [LARGE SCALE GENOMIC DNA]</scope>
    <source>
        <strain evidence="2">XZYJT-10</strain>
    </source>
</reference>
<evidence type="ECO:0000313" key="2">
    <source>
        <dbReference type="Proteomes" id="UP001596548"/>
    </source>
</evidence>
<dbReference type="Proteomes" id="UP001596548">
    <property type="component" value="Unassembled WGS sequence"/>
</dbReference>
<dbReference type="RefSeq" id="WP_378974978.1">
    <property type="nucleotide sequence ID" value="NZ_JBHTBJ010000031.1"/>
</dbReference>
<dbReference type="EMBL" id="JBHTBJ010000031">
    <property type="protein sequence ID" value="MFC7278286.1"/>
    <property type="molecule type" value="Genomic_DNA"/>
</dbReference>
<keyword evidence="2" id="KW-1185">Reference proteome</keyword>
<protein>
    <submittedName>
        <fullName evidence="1">Uncharacterized protein</fullName>
    </submittedName>
</protein>
<gene>
    <name evidence="1" type="ORF">ACFQS1_30255</name>
</gene>
<sequence length="58" mass="6148">MNTWTVILLVAAAVGVVLALSGSSLQERRATAVRVYRRLTGALPLEAKRAVDRIAAGD</sequence>
<organism evidence="1 2">
    <name type="scientific">Paractinoplanes rhizophilus</name>
    <dbReference type="NCBI Taxonomy" id="1416877"/>
    <lineage>
        <taxon>Bacteria</taxon>
        <taxon>Bacillati</taxon>
        <taxon>Actinomycetota</taxon>
        <taxon>Actinomycetes</taxon>
        <taxon>Micromonosporales</taxon>
        <taxon>Micromonosporaceae</taxon>
        <taxon>Paractinoplanes</taxon>
    </lineage>
</organism>
<proteinExistence type="predicted"/>
<accession>A0ABW2HZR4</accession>
<name>A0ABW2HZR4_9ACTN</name>
<evidence type="ECO:0000313" key="1">
    <source>
        <dbReference type="EMBL" id="MFC7278286.1"/>
    </source>
</evidence>